<dbReference type="Gene3D" id="3.90.228.20">
    <property type="match status" value="1"/>
</dbReference>
<dbReference type="SUPFAM" id="SSF53795">
    <property type="entry name" value="PEP carboxykinase-like"/>
    <property type="match status" value="1"/>
</dbReference>
<name>A0AAN7TT52_9MYCE</name>
<dbReference type="CDD" id="cd00819">
    <property type="entry name" value="PEPCK_GTP"/>
    <property type="match status" value="1"/>
</dbReference>
<feature type="domain" description="Phosphoenolpyruvate carboxykinase GTP-utilising N-terminal" evidence="14">
    <location>
        <begin position="59"/>
        <end position="278"/>
    </location>
</feature>
<protein>
    <recommendedName>
        <fullName evidence="5">phosphoenolpyruvate carboxykinase (GTP)</fullName>
        <ecNumber evidence="5">4.1.1.32</ecNumber>
    </recommendedName>
</protein>
<evidence type="ECO:0000256" key="12">
    <source>
        <dbReference type="ARBA" id="ARBA00023239"/>
    </source>
</evidence>
<dbReference type="InterPro" id="IPR018091">
    <property type="entry name" value="PEP_carboxykin_GTP_CS"/>
</dbReference>
<dbReference type="Pfam" id="PF17297">
    <property type="entry name" value="PEPCK_N"/>
    <property type="match status" value="1"/>
</dbReference>
<proteinExistence type="inferred from homology"/>
<evidence type="ECO:0000313" key="15">
    <source>
        <dbReference type="EMBL" id="KAK5574783.1"/>
    </source>
</evidence>
<keyword evidence="6" id="KW-0312">Gluconeogenesis</keyword>
<dbReference type="GO" id="GO:0042594">
    <property type="term" value="P:response to starvation"/>
    <property type="evidence" value="ECO:0007669"/>
    <property type="project" value="TreeGrafter"/>
</dbReference>
<evidence type="ECO:0000259" key="14">
    <source>
        <dbReference type="Pfam" id="PF17297"/>
    </source>
</evidence>
<keyword evidence="12" id="KW-0456">Lyase</keyword>
<dbReference type="EMBL" id="JAVFKY010000006">
    <property type="protein sequence ID" value="KAK5574783.1"/>
    <property type="molecule type" value="Genomic_DNA"/>
</dbReference>
<evidence type="ECO:0000256" key="6">
    <source>
        <dbReference type="ARBA" id="ARBA00022432"/>
    </source>
</evidence>
<dbReference type="GO" id="GO:0033993">
    <property type="term" value="P:response to lipid"/>
    <property type="evidence" value="ECO:0007669"/>
    <property type="project" value="TreeGrafter"/>
</dbReference>
<evidence type="ECO:0000259" key="13">
    <source>
        <dbReference type="Pfam" id="PF00821"/>
    </source>
</evidence>
<dbReference type="EC" id="4.1.1.32" evidence="5"/>
<dbReference type="Gene3D" id="3.40.449.10">
    <property type="entry name" value="Phosphoenolpyruvate Carboxykinase, domain 1"/>
    <property type="match status" value="1"/>
</dbReference>
<comment type="similarity">
    <text evidence="3">Belongs to the phosphoenolpyruvate carboxykinase [GTP] family.</text>
</comment>
<dbReference type="AlphaFoldDB" id="A0AAN7TT52"/>
<organism evidence="15 16">
    <name type="scientific">Dictyostelium firmibasis</name>
    <dbReference type="NCBI Taxonomy" id="79012"/>
    <lineage>
        <taxon>Eukaryota</taxon>
        <taxon>Amoebozoa</taxon>
        <taxon>Evosea</taxon>
        <taxon>Eumycetozoa</taxon>
        <taxon>Dictyostelia</taxon>
        <taxon>Dictyosteliales</taxon>
        <taxon>Dictyosteliaceae</taxon>
        <taxon>Dictyostelium</taxon>
    </lineage>
</organism>
<dbReference type="GO" id="GO:0006107">
    <property type="term" value="P:oxaloacetate metabolic process"/>
    <property type="evidence" value="ECO:0007669"/>
    <property type="project" value="TreeGrafter"/>
</dbReference>
<dbReference type="Gene3D" id="2.170.8.10">
    <property type="entry name" value="Phosphoenolpyruvate Carboxykinase, domain 2"/>
    <property type="match status" value="1"/>
</dbReference>
<dbReference type="InterPro" id="IPR035077">
    <property type="entry name" value="PEP_carboxykinase_GTP_C"/>
</dbReference>
<evidence type="ECO:0000256" key="2">
    <source>
        <dbReference type="ARBA" id="ARBA00004742"/>
    </source>
</evidence>
<dbReference type="PIRSF" id="PIRSF001348">
    <property type="entry name" value="PEP_carboxykinase_GTP"/>
    <property type="match status" value="1"/>
</dbReference>
<dbReference type="PANTHER" id="PTHR11561">
    <property type="entry name" value="PHOSPHOENOLPYRUVATE CARBOXYKINASE"/>
    <property type="match status" value="1"/>
</dbReference>
<dbReference type="GO" id="GO:0005829">
    <property type="term" value="C:cytosol"/>
    <property type="evidence" value="ECO:0007669"/>
    <property type="project" value="TreeGrafter"/>
</dbReference>
<dbReference type="NCBIfam" id="NF003253">
    <property type="entry name" value="PRK04210.1"/>
    <property type="match status" value="1"/>
</dbReference>
<reference evidence="15 16" key="1">
    <citation type="submission" date="2023-11" db="EMBL/GenBank/DDBJ databases">
        <title>Dfirmibasis_genome.</title>
        <authorList>
            <person name="Edelbroek B."/>
            <person name="Kjellin J."/>
            <person name="Jerlstrom-Hultqvist J."/>
            <person name="Soderbom F."/>
        </authorList>
    </citation>
    <scope>NUCLEOTIDE SEQUENCE [LARGE SCALE GENOMIC DNA]</scope>
    <source>
        <strain evidence="15 16">TNS-C-14</strain>
    </source>
</reference>
<keyword evidence="9" id="KW-0210">Decarboxylase</keyword>
<dbReference type="PANTHER" id="PTHR11561:SF0">
    <property type="entry name" value="PHOSPHOENOLPYRUVATE CARBOXYKINASE [GTP]-RELATED"/>
    <property type="match status" value="1"/>
</dbReference>
<dbReference type="GO" id="GO:0019543">
    <property type="term" value="P:propionate catabolic process"/>
    <property type="evidence" value="ECO:0007669"/>
    <property type="project" value="TreeGrafter"/>
</dbReference>
<dbReference type="GO" id="GO:0005525">
    <property type="term" value="F:GTP binding"/>
    <property type="evidence" value="ECO:0007669"/>
    <property type="project" value="UniProtKB-KW"/>
</dbReference>
<dbReference type="PROSITE" id="PS00505">
    <property type="entry name" value="PEPCK_GTP"/>
    <property type="match status" value="1"/>
</dbReference>
<accession>A0AAN7TT52</accession>
<dbReference type="InterPro" id="IPR013035">
    <property type="entry name" value="PEP_carboxykinase_C"/>
</dbReference>
<feature type="domain" description="Phosphoenolpyruvate carboxykinase C-terminal P-loop" evidence="13">
    <location>
        <begin position="282"/>
        <end position="650"/>
    </location>
</feature>
<evidence type="ECO:0000256" key="1">
    <source>
        <dbReference type="ARBA" id="ARBA00001936"/>
    </source>
</evidence>
<evidence type="ECO:0000256" key="8">
    <source>
        <dbReference type="ARBA" id="ARBA00022741"/>
    </source>
</evidence>
<dbReference type="Proteomes" id="UP001344447">
    <property type="component" value="Unassembled WGS sequence"/>
</dbReference>
<dbReference type="GO" id="GO:0030145">
    <property type="term" value="F:manganese ion binding"/>
    <property type="evidence" value="ECO:0007669"/>
    <property type="project" value="TreeGrafter"/>
</dbReference>
<keyword evidence="10" id="KW-0342">GTP-binding</keyword>
<keyword evidence="16" id="KW-1185">Reference proteome</keyword>
<evidence type="ECO:0000256" key="11">
    <source>
        <dbReference type="ARBA" id="ARBA00023211"/>
    </source>
</evidence>
<evidence type="ECO:0000256" key="4">
    <source>
        <dbReference type="ARBA" id="ARBA00011245"/>
    </source>
</evidence>
<evidence type="ECO:0000256" key="5">
    <source>
        <dbReference type="ARBA" id="ARBA00012306"/>
    </source>
</evidence>
<comment type="cofactor">
    <cofactor evidence="1">
        <name>Mn(2+)</name>
        <dbReference type="ChEBI" id="CHEBI:29035"/>
    </cofactor>
</comment>
<evidence type="ECO:0000256" key="3">
    <source>
        <dbReference type="ARBA" id="ARBA00005796"/>
    </source>
</evidence>
<dbReference type="HAMAP" id="MF_00452">
    <property type="entry name" value="PEPCK_GTP"/>
    <property type="match status" value="1"/>
</dbReference>
<evidence type="ECO:0000313" key="16">
    <source>
        <dbReference type="Proteomes" id="UP001344447"/>
    </source>
</evidence>
<keyword evidence="7" id="KW-0479">Metal-binding</keyword>
<comment type="pathway">
    <text evidence="2">Carbohydrate biosynthesis; gluconeogenesis.</text>
</comment>
<dbReference type="SUPFAM" id="SSF68923">
    <property type="entry name" value="PEP carboxykinase N-terminal domain"/>
    <property type="match status" value="1"/>
</dbReference>
<evidence type="ECO:0000256" key="10">
    <source>
        <dbReference type="ARBA" id="ARBA00023134"/>
    </source>
</evidence>
<dbReference type="InterPro" id="IPR035078">
    <property type="entry name" value="PEP_carboxykinase_GTP_N"/>
</dbReference>
<keyword evidence="8" id="KW-0547">Nucleotide-binding</keyword>
<dbReference type="GO" id="GO:0006094">
    <property type="term" value="P:gluconeogenesis"/>
    <property type="evidence" value="ECO:0007669"/>
    <property type="project" value="UniProtKB-KW"/>
</dbReference>
<dbReference type="GO" id="GO:0071333">
    <property type="term" value="P:cellular response to glucose stimulus"/>
    <property type="evidence" value="ECO:0007669"/>
    <property type="project" value="TreeGrafter"/>
</dbReference>
<evidence type="ECO:0000256" key="9">
    <source>
        <dbReference type="ARBA" id="ARBA00022793"/>
    </source>
</evidence>
<comment type="subunit">
    <text evidence="4">Monomer.</text>
</comment>
<keyword evidence="11" id="KW-0464">Manganese</keyword>
<dbReference type="GO" id="GO:0004613">
    <property type="term" value="F:phosphoenolpyruvate carboxykinase (GTP) activity"/>
    <property type="evidence" value="ECO:0007669"/>
    <property type="project" value="UniProtKB-EC"/>
</dbReference>
<dbReference type="InterPro" id="IPR008210">
    <property type="entry name" value="PEP_carboxykinase_N"/>
</dbReference>
<dbReference type="InterPro" id="IPR008209">
    <property type="entry name" value="PEP_carboxykinase_GTP"/>
</dbReference>
<dbReference type="GO" id="GO:0046327">
    <property type="term" value="P:glycerol biosynthetic process from pyruvate"/>
    <property type="evidence" value="ECO:0007669"/>
    <property type="project" value="TreeGrafter"/>
</dbReference>
<sequence length="654" mass="72729">MLKNFTQKGKFINLISSSSLSSTFLNSNGLKFNNGAWIGSRSFSLEQLKKKTKNQKLINWVEEQAKLCKPDNIYICDGSEQEFKKFTDDMVKNGTIIKLNSKRPNSFLARSDPSDVARVESRTYICAKTKEDAGPTNNWMDPNQMKQTLKPLFEGSMKGRTMYVMPFSMGPLGSDISHVGVQVTDSPFVVCNMKIMTRMGDAVLNQMKENDDFVPCLHSVGSPLTKGQKDSHWPCNPNKYIVHYPEERSIQSFGSGYGGNALLGKKCFSLRIASSMARDGGWLAEHMLILSLTNDKGEKKYIAAAFPSACGKTNLAMANSVLPGYKVQVCGDDIAWMTMRNGQLYAINPEFGFFGVAPGTSASSNPNALAAISKNTLFTNVALTPDNDVWWEGLSSPPPPTAIDWLGNEWHPNGEGNNTLAAHPNSRFTAPLSQCPSIDPEWDNPKGVPISAIIFGGRRSSTVPLVYQALNWKHGVFMGASTASELTAAAEGTVGKLRHDPFAMLPFCGYNMGDYFNHWLSMEEKAGSNTDKLPKIFYVNWFRKNSKSGKFLWPGFGENVRVLKWIFDRCDSKLDTSDAKATKTSIGFVPSNNSIDLNGLEINKSSLKELFSLNKSEWLQDLKSMRQFCHQFGDRLPKEIKNQMDQLENRLNKD</sequence>
<gene>
    <name evidence="15" type="ORF">RB653_010036</name>
</gene>
<evidence type="ECO:0000256" key="7">
    <source>
        <dbReference type="ARBA" id="ARBA00022723"/>
    </source>
</evidence>
<dbReference type="Pfam" id="PF00821">
    <property type="entry name" value="PEPCK_GTP"/>
    <property type="match status" value="1"/>
</dbReference>
<comment type="caution">
    <text evidence="15">The sequence shown here is derived from an EMBL/GenBank/DDBJ whole genome shotgun (WGS) entry which is preliminary data.</text>
</comment>
<dbReference type="FunFam" id="3.40.449.10:FF:000005">
    <property type="entry name" value="Phosphoenolpyruvate carboxykinase [GTP]"/>
    <property type="match status" value="1"/>
</dbReference>